<dbReference type="SUPFAM" id="SSF51735">
    <property type="entry name" value="NAD(P)-binding Rossmann-fold domains"/>
    <property type="match status" value="1"/>
</dbReference>
<name>A0A1I1MGG4_9BACT</name>
<dbReference type="Pfam" id="PF13380">
    <property type="entry name" value="CoA_binding_2"/>
    <property type="match status" value="1"/>
</dbReference>
<evidence type="ECO:0000259" key="1">
    <source>
        <dbReference type="Pfam" id="PF13380"/>
    </source>
</evidence>
<dbReference type="STRING" id="927664.SAMN05421780_11095"/>
<dbReference type="OrthoDB" id="708726at2"/>
<organism evidence="2 3">
    <name type="scientific">Flexibacter flexilis DSM 6793</name>
    <dbReference type="NCBI Taxonomy" id="927664"/>
    <lineage>
        <taxon>Bacteria</taxon>
        <taxon>Pseudomonadati</taxon>
        <taxon>Bacteroidota</taxon>
        <taxon>Cytophagia</taxon>
        <taxon>Cytophagales</taxon>
        <taxon>Flexibacteraceae</taxon>
        <taxon>Flexibacter</taxon>
    </lineage>
</organism>
<accession>A0A1I1MGG4</accession>
<sequence>MKTTLIIGASTSPDKYAYKAAQMLHSHGHALTLVGRDTGELLGEPIQNAIPTDTEIDTVTLYISPKRQPEYYDAIAALKPKRVIFNPGTENPDFEQKLEAQGIEAAEACTLVLLSTHQY</sequence>
<evidence type="ECO:0000313" key="3">
    <source>
        <dbReference type="Proteomes" id="UP000199514"/>
    </source>
</evidence>
<keyword evidence="3" id="KW-1185">Reference proteome</keyword>
<gene>
    <name evidence="2" type="ORF">SAMN05421780_11095</name>
</gene>
<dbReference type="EMBL" id="FOLE01000010">
    <property type="protein sequence ID" value="SFC82188.1"/>
    <property type="molecule type" value="Genomic_DNA"/>
</dbReference>
<reference evidence="2 3" key="1">
    <citation type="submission" date="2016-10" db="EMBL/GenBank/DDBJ databases">
        <authorList>
            <person name="de Groot N.N."/>
        </authorList>
    </citation>
    <scope>NUCLEOTIDE SEQUENCE [LARGE SCALE GENOMIC DNA]</scope>
    <source>
        <strain evidence="2 3">DSM 6793</strain>
    </source>
</reference>
<dbReference type="InterPro" id="IPR036291">
    <property type="entry name" value="NAD(P)-bd_dom_sf"/>
</dbReference>
<protein>
    <recommendedName>
        <fullName evidence="1">CoA-binding domain-containing protein</fullName>
    </recommendedName>
</protein>
<dbReference type="RefSeq" id="WP_091515140.1">
    <property type="nucleotide sequence ID" value="NZ_FOLE01000010.1"/>
</dbReference>
<dbReference type="Gene3D" id="3.40.50.720">
    <property type="entry name" value="NAD(P)-binding Rossmann-like Domain"/>
    <property type="match status" value="1"/>
</dbReference>
<evidence type="ECO:0000313" key="2">
    <source>
        <dbReference type="EMBL" id="SFC82188.1"/>
    </source>
</evidence>
<feature type="domain" description="CoA-binding" evidence="1">
    <location>
        <begin position="2"/>
        <end position="113"/>
    </location>
</feature>
<dbReference type="AlphaFoldDB" id="A0A1I1MGG4"/>
<dbReference type="Proteomes" id="UP000199514">
    <property type="component" value="Unassembled WGS sequence"/>
</dbReference>
<proteinExistence type="predicted"/>
<dbReference type="InterPro" id="IPR003781">
    <property type="entry name" value="CoA-bd"/>
</dbReference>